<comment type="similarity">
    <text evidence="1 3">Belongs to the UDP-glycosyltransferase family.</text>
</comment>
<dbReference type="CDD" id="cd03784">
    <property type="entry name" value="GT1_Gtf-like"/>
    <property type="match status" value="1"/>
</dbReference>
<dbReference type="AlphaFoldDB" id="A0AAN8WA85"/>
<organism evidence="5 6">
    <name type="scientific">Dillenia turbinata</name>
    <dbReference type="NCBI Taxonomy" id="194707"/>
    <lineage>
        <taxon>Eukaryota</taxon>
        <taxon>Viridiplantae</taxon>
        <taxon>Streptophyta</taxon>
        <taxon>Embryophyta</taxon>
        <taxon>Tracheophyta</taxon>
        <taxon>Spermatophyta</taxon>
        <taxon>Magnoliopsida</taxon>
        <taxon>eudicotyledons</taxon>
        <taxon>Gunneridae</taxon>
        <taxon>Pentapetalae</taxon>
        <taxon>Dilleniales</taxon>
        <taxon>Dilleniaceae</taxon>
        <taxon>Dillenia</taxon>
    </lineage>
</organism>
<evidence type="ECO:0000256" key="2">
    <source>
        <dbReference type="ARBA" id="ARBA00022679"/>
    </source>
</evidence>
<reference evidence="5 6" key="1">
    <citation type="submission" date="2023-12" db="EMBL/GenBank/DDBJ databases">
        <title>A high-quality genome assembly for Dillenia turbinata (Dilleniales).</title>
        <authorList>
            <person name="Chanderbali A."/>
        </authorList>
    </citation>
    <scope>NUCLEOTIDE SEQUENCE [LARGE SCALE GENOMIC DNA]</scope>
    <source>
        <strain evidence="5">LSX21</strain>
        <tissue evidence="5">Leaf</tissue>
    </source>
</reference>
<keyword evidence="6" id="KW-1185">Reference proteome</keyword>
<dbReference type="InterPro" id="IPR035595">
    <property type="entry name" value="UDP_glycos_trans_CS"/>
</dbReference>
<keyword evidence="3" id="KW-0328">Glycosyltransferase</keyword>
<name>A0AAN8WA85_9MAGN</name>
<dbReference type="Proteomes" id="UP001370490">
    <property type="component" value="Unassembled WGS sequence"/>
</dbReference>
<proteinExistence type="inferred from homology"/>
<evidence type="ECO:0000256" key="3">
    <source>
        <dbReference type="RuleBase" id="RU003718"/>
    </source>
</evidence>
<evidence type="ECO:0000313" key="6">
    <source>
        <dbReference type="Proteomes" id="UP001370490"/>
    </source>
</evidence>
<dbReference type="EMBL" id="JBAMMX010000003">
    <property type="protein sequence ID" value="KAK6944246.1"/>
    <property type="molecule type" value="Genomic_DNA"/>
</dbReference>
<accession>A0AAN8WA85</accession>
<dbReference type="GO" id="GO:0008194">
    <property type="term" value="F:UDP-glycosyltransferase activity"/>
    <property type="evidence" value="ECO:0007669"/>
    <property type="project" value="InterPro"/>
</dbReference>
<dbReference type="SUPFAM" id="SSF53756">
    <property type="entry name" value="UDP-Glycosyltransferase/glycogen phosphorylase"/>
    <property type="match status" value="1"/>
</dbReference>
<gene>
    <name evidence="5" type="ORF">RJ641_025348</name>
</gene>
<evidence type="ECO:0000313" key="5">
    <source>
        <dbReference type="EMBL" id="KAK6944246.1"/>
    </source>
</evidence>
<dbReference type="Pfam" id="PF00201">
    <property type="entry name" value="UDPGT"/>
    <property type="match status" value="1"/>
</dbReference>
<dbReference type="EC" id="2.4.1.-" evidence="4"/>
<dbReference type="PANTHER" id="PTHR48045">
    <property type="entry name" value="UDP-GLYCOSYLTRANSFERASE 72B1"/>
    <property type="match status" value="1"/>
</dbReference>
<evidence type="ECO:0000256" key="1">
    <source>
        <dbReference type="ARBA" id="ARBA00009995"/>
    </source>
</evidence>
<dbReference type="FunFam" id="3.40.50.2000:FF:000060">
    <property type="entry name" value="Glycosyltransferase"/>
    <property type="match status" value="1"/>
</dbReference>
<comment type="caution">
    <text evidence="5">The sequence shown here is derived from an EMBL/GenBank/DDBJ whole genome shotgun (WGS) entry which is preliminary data.</text>
</comment>
<keyword evidence="2 3" id="KW-0808">Transferase</keyword>
<dbReference type="InterPro" id="IPR002213">
    <property type="entry name" value="UDP_glucos_trans"/>
</dbReference>
<dbReference type="PANTHER" id="PTHR48045:SF34">
    <property type="entry name" value="ISOFLAVONE 7-O-GLUCOSYLTRANSFERASE 1-LIKE"/>
    <property type="match status" value="1"/>
</dbReference>
<dbReference type="Gene3D" id="3.40.50.2000">
    <property type="entry name" value="Glycogen Phosphorylase B"/>
    <property type="match status" value="2"/>
</dbReference>
<protein>
    <recommendedName>
        <fullName evidence="4">Glycosyltransferase</fullName>
        <ecNumber evidence="4">2.4.1.-</ecNumber>
    </recommendedName>
</protein>
<evidence type="ECO:0000256" key="4">
    <source>
        <dbReference type="RuleBase" id="RU362057"/>
    </source>
</evidence>
<sequence>MTNSSHQSVHVAVLPFPFASHVGSLLSLVQRLAEYAPDSVFSCFSTSKSIQKNFPTPNKTSNVRPYIVDDGLTEGYVIGPDLEEQVGYFLEAAADNFRRGMEVAMAETGRRVSCVMSDTFCWFSANIAEEMHVPWVAMWNSGPFALSAHLHTDLLRQTFDISDLAKYENQSLEFIPGLSAIRVKDIPPEILHENPNSTFPRMLDNMVQVLPRARAIAVNAFDGLDPVVTKDLMSKLNIINVGPLSLTLQKSSSISDKHGCLEWLDKHDSTSVAYVAFGTILMPSPEEIKALAEALEEKEIPFLWCIQGNALDLLPYGFVERTKETGKLVPWAPQLQVLGHPALGVHITHSGWNSVLESVVMGVPMICRPFFADHGPNTRLVDFVWKIGLALEGGIITKPNILSALERIFSPEEGKKIRENIGYLKVVAAKANGSDGNFKKLLDAITSI</sequence>
<dbReference type="PROSITE" id="PS00375">
    <property type="entry name" value="UDPGT"/>
    <property type="match status" value="1"/>
</dbReference>